<evidence type="ECO:0000313" key="3">
    <source>
        <dbReference type="Proteomes" id="UP000191418"/>
    </source>
</evidence>
<proteinExistence type="predicted"/>
<sequence>MSQRLIYGLKLCLLSVSLVLLPLQTSYANTAKPEGFDQLPFKIQSRWDGAVLDLDWEDLIPDGYRADAILDQYDPEKIAQLTDDDPLMLEIMAKLEKAYQTAPVVLTLNSQPVRLGGYVVPLEITPDGVTEFLLVPFFGACVHVPPPPSNQIIYVKTEIPLLEKQLEDAVWVSGRLSVTGENTALAQAGYTLYAEHIVPVE</sequence>
<dbReference type="STRING" id="64969.SAMN02745127_02546"/>
<organism evidence="2 3">
    <name type="scientific">Oceanospirillum multiglobuliferum</name>
    <dbReference type="NCBI Taxonomy" id="64969"/>
    <lineage>
        <taxon>Bacteria</taxon>
        <taxon>Pseudomonadati</taxon>
        <taxon>Pseudomonadota</taxon>
        <taxon>Gammaproteobacteria</taxon>
        <taxon>Oceanospirillales</taxon>
        <taxon>Oceanospirillaceae</taxon>
        <taxon>Oceanospirillum</taxon>
    </lineage>
</organism>
<feature type="chain" id="PRO_5012459342" description="DUF3299 domain-containing protein" evidence="1">
    <location>
        <begin position="29"/>
        <end position="201"/>
    </location>
</feature>
<dbReference type="EMBL" id="MTSM01000020">
    <property type="protein sequence ID" value="OPX54707.1"/>
    <property type="molecule type" value="Genomic_DNA"/>
</dbReference>
<reference evidence="2 3" key="1">
    <citation type="submission" date="2017-01" db="EMBL/GenBank/DDBJ databases">
        <title>Genome Sequencing of a Marine Spirillum, Oceanospirillum multiglobuliferum ATCC 33336, from Japan.</title>
        <authorList>
            <person name="Carney J.G."/>
            <person name="Trachtenberg A.M."/>
            <person name="Rheaume B.A."/>
            <person name="Linnane J.D."/>
            <person name="Pitts N.L."/>
            <person name="Mykles D.L."/>
            <person name="Maclea K.S."/>
        </authorList>
    </citation>
    <scope>NUCLEOTIDE SEQUENCE [LARGE SCALE GENOMIC DNA]</scope>
    <source>
        <strain evidence="2 3">ATCC 33336</strain>
    </source>
</reference>
<dbReference type="Proteomes" id="UP000191418">
    <property type="component" value="Unassembled WGS sequence"/>
</dbReference>
<gene>
    <name evidence="2" type="ORF">BTE48_13080</name>
</gene>
<evidence type="ECO:0008006" key="4">
    <source>
        <dbReference type="Google" id="ProtNLM"/>
    </source>
</evidence>
<accession>A0A1T4RS02</accession>
<keyword evidence="1" id="KW-0732">Signal</keyword>
<keyword evidence="3" id="KW-1185">Reference proteome</keyword>
<evidence type="ECO:0000256" key="1">
    <source>
        <dbReference type="SAM" id="SignalP"/>
    </source>
</evidence>
<dbReference type="Gene3D" id="2.40.50.870">
    <property type="entry name" value="Protein of unknown function (DUF3299)"/>
    <property type="match status" value="1"/>
</dbReference>
<dbReference type="InterPro" id="IPR021727">
    <property type="entry name" value="DUF3299"/>
</dbReference>
<dbReference type="AlphaFoldDB" id="A0A1T4RS02"/>
<name>A0A1T4RS02_9GAMM</name>
<dbReference type="OrthoDB" id="9784998at2"/>
<comment type="caution">
    <text evidence="2">The sequence shown here is derived from an EMBL/GenBank/DDBJ whole genome shotgun (WGS) entry which is preliminary data.</text>
</comment>
<dbReference type="Pfam" id="PF11736">
    <property type="entry name" value="DUF3299"/>
    <property type="match status" value="1"/>
</dbReference>
<dbReference type="RefSeq" id="WP_078746088.1">
    <property type="nucleotide sequence ID" value="NZ_FUXG01000019.1"/>
</dbReference>
<protein>
    <recommendedName>
        <fullName evidence="4">DUF3299 domain-containing protein</fullName>
    </recommendedName>
</protein>
<evidence type="ECO:0000313" key="2">
    <source>
        <dbReference type="EMBL" id="OPX54707.1"/>
    </source>
</evidence>
<feature type="signal peptide" evidence="1">
    <location>
        <begin position="1"/>
        <end position="28"/>
    </location>
</feature>